<protein>
    <submittedName>
        <fullName evidence="1">Uncharacterized protein</fullName>
    </submittedName>
</protein>
<dbReference type="Proteomes" id="UP000540412">
    <property type="component" value="Unassembled WGS sequence"/>
</dbReference>
<evidence type="ECO:0000313" key="1">
    <source>
        <dbReference type="EMBL" id="MBB5916653.1"/>
    </source>
</evidence>
<dbReference type="EMBL" id="JACHIT010000002">
    <property type="protein sequence ID" value="MBB5916653.1"/>
    <property type="molecule type" value="Genomic_DNA"/>
</dbReference>
<sequence>MQFFHGISNAIAQFMFGAPQNVVIDWLLYSIR</sequence>
<evidence type="ECO:0000313" key="2">
    <source>
        <dbReference type="Proteomes" id="UP000540412"/>
    </source>
</evidence>
<proteinExistence type="predicted"/>
<name>A0A7W9UKK5_9NOCA</name>
<reference evidence="1 2" key="1">
    <citation type="submission" date="2020-08" db="EMBL/GenBank/DDBJ databases">
        <title>Sequencing the genomes of 1000 actinobacteria strains.</title>
        <authorList>
            <person name="Klenk H.-P."/>
        </authorList>
    </citation>
    <scope>NUCLEOTIDE SEQUENCE [LARGE SCALE GENOMIC DNA]</scope>
    <source>
        <strain evidence="1 2">DSM 43582</strain>
    </source>
</reference>
<accession>A0A7W9UKK5</accession>
<dbReference type="AlphaFoldDB" id="A0A7W9UKK5"/>
<comment type="caution">
    <text evidence="1">The sequence shown here is derived from an EMBL/GenBank/DDBJ whole genome shotgun (WGS) entry which is preliminary data.</text>
</comment>
<keyword evidence="2" id="KW-1185">Reference proteome</keyword>
<gene>
    <name evidence="1" type="ORF">BJY24_005565</name>
</gene>
<organism evidence="1 2">
    <name type="scientific">Nocardia transvalensis</name>
    <dbReference type="NCBI Taxonomy" id="37333"/>
    <lineage>
        <taxon>Bacteria</taxon>
        <taxon>Bacillati</taxon>
        <taxon>Actinomycetota</taxon>
        <taxon>Actinomycetes</taxon>
        <taxon>Mycobacteriales</taxon>
        <taxon>Nocardiaceae</taxon>
        <taxon>Nocardia</taxon>
    </lineage>
</organism>